<feature type="region of interest" description="Disordered" evidence="4">
    <location>
        <begin position="409"/>
        <end position="440"/>
    </location>
</feature>
<dbReference type="EMBL" id="JXLN01016045">
    <property type="protein sequence ID" value="KPM10914.1"/>
    <property type="molecule type" value="Genomic_DNA"/>
</dbReference>
<dbReference type="CDD" id="cd00096">
    <property type="entry name" value="Ig"/>
    <property type="match status" value="2"/>
</dbReference>
<protein>
    <submittedName>
        <fullName evidence="6">Uncharacterized protein</fullName>
    </submittedName>
</protein>
<keyword evidence="5" id="KW-0472">Membrane</keyword>
<feature type="region of interest" description="Disordered" evidence="4">
    <location>
        <begin position="370"/>
        <end position="397"/>
    </location>
</feature>
<evidence type="ECO:0000256" key="4">
    <source>
        <dbReference type="SAM" id="MobiDB-lite"/>
    </source>
</evidence>
<dbReference type="PANTHER" id="PTHR12231">
    <property type="entry name" value="CTX-RELATED TYPE I TRANSMEMBRANE PROTEIN"/>
    <property type="match status" value="1"/>
</dbReference>
<dbReference type="PROSITE" id="PS50835">
    <property type="entry name" value="IG_LIKE"/>
    <property type="match status" value="1"/>
</dbReference>
<feature type="transmembrane region" description="Helical" evidence="5">
    <location>
        <begin position="495"/>
        <end position="517"/>
    </location>
</feature>
<organism evidence="6 7">
    <name type="scientific">Sarcoptes scabiei</name>
    <name type="common">Itch mite</name>
    <name type="synonym">Acarus scabiei</name>
    <dbReference type="NCBI Taxonomy" id="52283"/>
    <lineage>
        <taxon>Eukaryota</taxon>
        <taxon>Metazoa</taxon>
        <taxon>Ecdysozoa</taxon>
        <taxon>Arthropoda</taxon>
        <taxon>Chelicerata</taxon>
        <taxon>Arachnida</taxon>
        <taxon>Acari</taxon>
        <taxon>Acariformes</taxon>
        <taxon>Sarcoptiformes</taxon>
        <taxon>Astigmata</taxon>
        <taxon>Psoroptidia</taxon>
        <taxon>Sarcoptoidea</taxon>
        <taxon>Sarcoptidae</taxon>
        <taxon>Sarcoptinae</taxon>
        <taxon>Sarcoptes</taxon>
    </lineage>
</organism>
<reference evidence="6 7" key="1">
    <citation type="journal article" date="2015" name="Parasit. Vectors">
        <title>Draft genome of the scabies mite.</title>
        <authorList>
            <person name="Rider S.D.Jr."/>
            <person name="Morgan M.S."/>
            <person name="Arlian L.G."/>
        </authorList>
    </citation>
    <scope>NUCLEOTIDE SEQUENCE [LARGE SCALE GENOMIC DNA]</scope>
    <source>
        <strain evidence="6">Arlian Lab</strain>
    </source>
</reference>
<evidence type="ECO:0000256" key="2">
    <source>
        <dbReference type="ARBA" id="ARBA00023157"/>
    </source>
</evidence>
<dbReference type="InterPro" id="IPR007110">
    <property type="entry name" value="Ig-like_dom"/>
</dbReference>
<dbReference type="InterPro" id="IPR013783">
    <property type="entry name" value="Ig-like_fold"/>
</dbReference>
<keyword evidence="5" id="KW-0812">Transmembrane</keyword>
<comment type="caution">
    <text evidence="6">The sequence shown here is derived from an EMBL/GenBank/DDBJ whole genome shotgun (WGS) entry which is preliminary data.</text>
</comment>
<feature type="compositionally biased region" description="Low complexity" evidence="4">
    <location>
        <begin position="430"/>
        <end position="440"/>
    </location>
</feature>
<keyword evidence="5" id="KW-1133">Transmembrane helix</keyword>
<dbReference type="PANTHER" id="PTHR12231:SF253">
    <property type="entry name" value="DPR-INTERACTING PROTEIN ETA, ISOFORM B-RELATED"/>
    <property type="match status" value="1"/>
</dbReference>
<dbReference type="SUPFAM" id="SSF48726">
    <property type="entry name" value="Immunoglobulin"/>
    <property type="match status" value="2"/>
</dbReference>
<dbReference type="VEuPathDB" id="VectorBase:SSCA007411"/>
<dbReference type="InterPro" id="IPR051170">
    <property type="entry name" value="Neural/epithelial_adhesion"/>
</dbReference>
<evidence type="ECO:0000313" key="6">
    <source>
        <dbReference type="EMBL" id="KPM10914.1"/>
    </source>
</evidence>
<dbReference type="AlphaFoldDB" id="A0A132AIV3"/>
<evidence type="ECO:0000256" key="1">
    <source>
        <dbReference type="ARBA" id="ARBA00022737"/>
    </source>
</evidence>
<dbReference type="Gene3D" id="2.60.40.10">
    <property type="entry name" value="Immunoglobulins"/>
    <property type="match status" value="3"/>
</dbReference>
<dbReference type="OrthoDB" id="5969272at2759"/>
<sequence length="547" mass="63513">MPVIAIDRHYYLLPSGDLLIAAINSNDLRRQFRCRMAHQFTGERIDSINWARVKIRDQSNHISYRPRFNLDVSLRQTLTIDDGGGDQDQSDDRIGTDSIDSYLDHQGMSHLIEDDKLKYRNHSSFLFRSKLEALSTKPIDIYCSFDAQPPPNISWYFLSYFDYWLQKKSHRHPSIDLESLVPLRMDPKMSALDQNFDPHYIITTRHLRINQPTMRDIGTYICLANNSHFQVRHETDLLSRRLLRLNLGMKKMERKQSKTFLDEKDFSEDFGPFIPGDTIILSCNLTHILTINGGGPDYEQWFQSSIMVTMKQSAPKFQQTFNEQIVMGQKDVSLKCVADGVPAPSIIWQRNRINLTDLTGNLIITTPTYLQSPSSSSTSIDRNGMNRQSSQSSSGNNQFFRYKTGTFQHRLSPKQSRQSSVLKTNHYGTQNNNNGQSNRSNVLMKSEFSRDRQKQLQQSRTSSSSSWSSSSVMFRTVSYLNISSIRSMVGFENHFGYFFLFFFFLVPLSGFLFRYVVYRERTKRILAQFFKRIIFNSDCFQSNYSIN</sequence>
<evidence type="ECO:0000313" key="7">
    <source>
        <dbReference type="Proteomes" id="UP000616769"/>
    </source>
</evidence>
<dbReference type="Proteomes" id="UP000616769">
    <property type="component" value="Unassembled WGS sequence"/>
</dbReference>
<evidence type="ECO:0000256" key="3">
    <source>
        <dbReference type="ARBA" id="ARBA00023319"/>
    </source>
</evidence>
<dbReference type="InterPro" id="IPR036179">
    <property type="entry name" value="Ig-like_dom_sf"/>
</dbReference>
<keyword evidence="3" id="KW-0393">Immunoglobulin domain</keyword>
<evidence type="ECO:0000256" key="5">
    <source>
        <dbReference type="SAM" id="Phobius"/>
    </source>
</evidence>
<proteinExistence type="predicted"/>
<feature type="compositionally biased region" description="Polar residues" evidence="4">
    <location>
        <begin position="409"/>
        <end position="429"/>
    </location>
</feature>
<keyword evidence="2" id="KW-1015">Disulfide bond</keyword>
<keyword evidence="1" id="KW-0677">Repeat</keyword>
<name>A0A132AIV3_SARSC</name>
<accession>A0A132AIV3</accession>
<gene>
    <name evidence="6" type="ORF">QR98_0094790</name>
</gene>